<accession>A0ABW6RRK3</accession>
<dbReference type="Gene3D" id="1.10.357.10">
    <property type="entry name" value="Tetracycline Repressor, domain 2"/>
    <property type="match status" value="1"/>
</dbReference>
<sequence>MNSASATLGLRERKKQQTREALHRAAIRLYAERGPDSVTVNDICAEADVSPRTFFNYFDSKDDAVLDWHEQQAGGSLADRIAARPPEEAPLQAVHQAINAGIRRLQDRPTWREYQQMVRQNPRLVPTAYAESRRTLASMTEGVARRTGLTPDDHYPRALAGAAHAITRAALAEWNPEDPASDLLTIMNASFEMLVAGFPPPSPASTPGREQRIH</sequence>
<organism evidence="6 7">
    <name type="scientific">Nocardia jiangxiensis</name>
    <dbReference type="NCBI Taxonomy" id="282685"/>
    <lineage>
        <taxon>Bacteria</taxon>
        <taxon>Bacillati</taxon>
        <taxon>Actinomycetota</taxon>
        <taxon>Actinomycetes</taxon>
        <taxon>Mycobacteriales</taxon>
        <taxon>Nocardiaceae</taxon>
        <taxon>Nocardia</taxon>
    </lineage>
</organism>
<keyword evidence="2 4" id="KW-0238">DNA-binding</keyword>
<feature type="domain" description="HTH tetR-type" evidence="5">
    <location>
        <begin position="16"/>
        <end position="76"/>
    </location>
</feature>
<dbReference type="InterPro" id="IPR041347">
    <property type="entry name" value="MftR_C"/>
</dbReference>
<dbReference type="SUPFAM" id="SSF46689">
    <property type="entry name" value="Homeodomain-like"/>
    <property type="match status" value="1"/>
</dbReference>
<gene>
    <name evidence="6" type="ORF">ACFYXQ_02520</name>
</gene>
<name>A0ABW6RRK3_9NOCA</name>
<keyword evidence="7" id="KW-1185">Reference proteome</keyword>
<evidence type="ECO:0000313" key="7">
    <source>
        <dbReference type="Proteomes" id="UP001601992"/>
    </source>
</evidence>
<evidence type="ECO:0000256" key="2">
    <source>
        <dbReference type="ARBA" id="ARBA00023125"/>
    </source>
</evidence>
<dbReference type="PROSITE" id="PS01081">
    <property type="entry name" value="HTH_TETR_1"/>
    <property type="match status" value="1"/>
</dbReference>
<dbReference type="Gene3D" id="1.10.10.60">
    <property type="entry name" value="Homeodomain-like"/>
    <property type="match status" value="1"/>
</dbReference>
<dbReference type="InterPro" id="IPR009057">
    <property type="entry name" value="Homeodomain-like_sf"/>
</dbReference>
<dbReference type="InterPro" id="IPR050109">
    <property type="entry name" value="HTH-type_TetR-like_transc_reg"/>
</dbReference>
<evidence type="ECO:0000256" key="3">
    <source>
        <dbReference type="ARBA" id="ARBA00023163"/>
    </source>
</evidence>
<dbReference type="RefSeq" id="WP_051192665.1">
    <property type="nucleotide sequence ID" value="NZ_JBIAQY010000001.1"/>
</dbReference>
<evidence type="ECO:0000259" key="5">
    <source>
        <dbReference type="PROSITE" id="PS50977"/>
    </source>
</evidence>
<dbReference type="InterPro" id="IPR023772">
    <property type="entry name" value="DNA-bd_HTH_TetR-type_CS"/>
</dbReference>
<dbReference type="PANTHER" id="PTHR30055:SF238">
    <property type="entry name" value="MYCOFACTOCIN BIOSYNTHESIS TRANSCRIPTIONAL REGULATOR MFTR-RELATED"/>
    <property type="match status" value="1"/>
</dbReference>
<dbReference type="Proteomes" id="UP001601992">
    <property type="component" value="Unassembled WGS sequence"/>
</dbReference>
<feature type="DNA-binding region" description="H-T-H motif" evidence="4">
    <location>
        <begin position="39"/>
        <end position="58"/>
    </location>
</feature>
<dbReference type="PANTHER" id="PTHR30055">
    <property type="entry name" value="HTH-TYPE TRANSCRIPTIONAL REGULATOR RUTR"/>
    <property type="match status" value="1"/>
</dbReference>
<evidence type="ECO:0000256" key="1">
    <source>
        <dbReference type="ARBA" id="ARBA00023015"/>
    </source>
</evidence>
<reference evidence="6 7" key="1">
    <citation type="submission" date="2024-10" db="EMBL/GenBank/DDBJ databases">
        <title>The Natural Products Discovery Center: Release of the First 8490 Sequenced Strains for Exploring Actinobacteria Biosynthetic Diversity.</title>
        <authorList>
            <person name="Kalkreuter E."/>
            <person name="Kautsar S.A."/>
            <person name="Yang D."/>
            <person name="Bader C.D."/>
            <person name="Teijaro C.N."/>
            <person name="Fluegel L."/>
            <person name="Davis C.M."/>
            <person name="Simpson J.R."/>
            <person name="Lauterbach L."/>
            <person name="Steele A.D."/>
            <person name="Gui C."/>
            <person name="Meng S."/>
            <person name="Li G."/>
            <person name="Viehrig K."/>
            <person name="Ye F."/>
            <person name="Su P."/>
            <person name="Kiefer A.F."/>
            <person name="Nichols A."/>
            <person name="Cepeda A.J."/>
            <person name="Yan W."/>
            <person name="Fan B."/>
            <person name="Jiang Y."/>
            <person name="Adhikari A."/>
            <person name="Zheng C.-J."/>
            <person name="Schuster L."/>
            <person name="Cowan T.M."/>
            <person name="Smanski M.J."/>
            <person name="Chevrette M.G."/>
            <person name="De Carvalho L.P.S."/>
            <person name="Shen B."/>
        </authorList>
    </citation>
    <scope>NUCLEOTIDE SEQUENCE [LARGE SCALE GENOMIC DNA]</scope>
    <source>
        <strain evidence="6 7">NPDC002593</strain>
    </source>
</reference>
<dbReference type="InterPro" id="IPR001647">
    <property type="entry name" value="HTH_TetR"/>
</dbReference>
<evidence type="ECO:0000256" key="4">
    <source>
        <dbReference type="PROSITE-ProRule" id="PRU00335"/>
    </source>
</evidence>
<protein>
    <submittedName>
        <fullName evidence="6">TetR/AcrR family transcriptional regulator</fullName>
    </submittedName>
</protein>
<dbReference type="Pfam" id="PF00440">
    <property type="entry name" value="TetR_N"/>
    <property type="match status" value="1"/>
</dbReference>
<proteinExistence type="predicted"/>
<keyword evidence="1" id="KW-0805">Transcription regulation</keyword>
<comment type="caution">
    <text evidence="6">The sequence shown here is derived from an EMBL/GenBank/DDBJ whole genome shotgun (WGS) entry which is preliminary data.</text>
</comment>
<dbReference type="EMBL" id="JBIAQY010000001">
    <property type="protein sequence ID" value="MFF3566635.1"/>
    <property type="molecule type" value="Genomic_DNA"/>
</dbReference>
<evidence type="ECO:0000313" key="6">
    <source>
        <dbReference type="EMBL" id="MFF3566635.1"/>
    </source>
</evidence>
<dbReference type="PROSITE" id="PS50977">
    <property type="entry name" value="HTH_TETR_2"/>
    <property type="match status" value="1"/>
</dbReference>
<dbReference type="Pfam" id="PF17754">
    <property type="entry name" value="TetR_C_14"/>
    <property type="match status" value="1"/>
</dbReference>
<keyword evidence="3" id="KW-0804">Transcription</keyword>